<dbReference type="Pfam" id="PF13649">
    <property type="entry name" value="Methyltransf_25"/>
    <property type="match status" value="1"/>
</dbReference>
<dbReference type="InterPro" id="IPR041698">
    <property type="entry name" value="Methyltransf_25"/>
</dbReference>
<dbReference type="InterPro" id="IPR029063">
    <property type="entry name" value="SAM-dependent_MTases_sf"/>
</dbReference>
<evidence type="ECO:0000313" key="2">
    <source>
        <dbReference type="EMBL" id="QDT96854.1"/>
    </source>
</evidence>
<dbReference type="Gene3D" id="3.40.50.150">
    <property type="entry name" value="Vaccinia Virus protein VP39"/>
    <property type="match status" value="1"/>
</dbReference>
<gene>
    <name evidence="2" type="ORF">V144x_23120</name>
</gene>
<name>A0A517VV26_9PLAN</name>
<evidence type="ECO:0000313" key="3">
    <source>
        <dbReference type="Proteomes" id="UP000318704"/>
    </source>
</evidence>
<dbReference type="KEGG" id="gaw:V144x_23120"/>
<accession>A0A517VV26</accession>
<dbReference type="AlphaFoldDB" id="A0A517VV26"/>
<evidence type="ECO:0000259" key="1">
    <source>
        <dbReference type="Pfam" id="PF13649"/>
    </source>
</evidence>
<reference evidence="2 3" key="1">
    <citation type="submission" date="2019-03" db="EMBL/GenBank/DDBJ databases">
        <title>Deep-cultivation of Planctomycetes and their phenomic and genomic characterization uncovers novel biology.</title>
        <authorList>
            <person name="Wiegand S."/>
            <person name="Jogler M."/>
            <person name="Boedeker C."/>
            <person name="Pinto D."/>
            <person name="Vollmers J."/>
            <person name="Rivas-Marin E."/>
            <person name="Kohn T."/>
            <person name="Peeters S.H."/>
            <person name="Heuer A."/>
            <person name="Rast P."/>
            <person name="Oberbeckmann S."/>
            <person name="Bunk B."/>
            <person name="Jeske O."/>
            <person name="Meyerdierks A."/>
            <person name="Storesund J.E."/>
            <person name="Kallscheuer N."/>
            <person name="Luecker S."/>
            <person name="Lage O.M."/>
            <person name="Pohl T."/>
            <person name="Merkel B.J."/>
            <person name="Hornburger P."/>
            <person name="Mueller R.-W."/>
            <person name="Bruemmer F."/>
            <person name="Labrenz M."/>
            <person name="Spormann A.M."/>
            <person name="Op den Camp H."/>
            <person name="Overmann J."/>
            <person name="Amann R."/>
            <person name="Jetten M.S.M."/>
            <person name="Mascher T."/>
            <person name="Medema M.H."/>
            <person name="Devos D.P."/>
            <person name="Kaster A.-K."/>
            <person name="Ovreas L."/>
            <person name="Rohde M."/>
            <person name="Galperin M.Y."/>
            <person name="Jogler C."/>
        </authorList>
    </citation>
    <scope>NUCLEOTIDE SEQUENCE [LARGE SCALE GENOMIC DNA]</scope>
    <source>
        <strain evidence="2 3">V144</strain>
    </source>
</reference>
<proteinExistence type="predicted"/>
<dbReference type="SUPFAM" id="SSF53335">
    <property type="entry name" value="S-adenosyl-L-methionine-dependent methyltransferases"/>
    <property type="match status" value="1"/>
</dbReference>
<dbReference type="Proteomes" id="UP000318704">
    <property type="component" value="Chromosome"/>
</dbReference>
<organism evidence="2 3">
    <name type="scientific">Gimesia aquarii</name>
    <dbReference type="NCBI Taxonomy" id="2527964"/>
    <lineage>
        <taxon>Bacteria</taxon>
        <taxon>Pseudomonadati</taxon>
        <taxon>Planctomycetota</taxon>
        <taxon>Planctomycetia</taxon>
        <taxon>Planctomycetales</taxon>
        <taxon>Planctomycetaceae</taxon>
        <taxon>Gimesia</taxon>
    </lineage>
</organism>
<dbReference type="EMBL" id="CP037920">
    <property type="protein sequence ID" value="QDT96854.1"/>
    <property type="molecule type" value="Genomic_DNA"/>
</dbReference>
<dbReference type="RefSeq" id="WP_144985250.1">
    <property type="nucleotide sequence ID" value="NZ_CP037920.1"/>
</dbReference>
<feature type="domain" description="Methyltransferase" evidence="1">
    <location>
        <begin position="66"/>
        <end position="155"/>
    </location>
</feature>
<protein>
    <recommendedName>
        <fullName evidence="1">Methyltransferase domain-containing protein</fullName>
    </recommendedName>
</protein>
<sequence length="229" mass="25872">MNTLTTHPNKLPVDIERVSDFYKRGIAKFGAHTIQAACWSSSDLALQCYHAISQSQIQDWQQIKSVLDFGSGQGHLLPFIRQMRGFRGTYLGVELLPEFHHVAMQLYATDKSAEFVCSDFLSYDFQDQVFDWVISLGSFGVAQPQQVESDIANVRKISTLARRGFSIYLNDVNKMNSVPKDLAAHDLGKFSSLILEQHPDAQLDFVWFPTPESYQSVIHVLLNQTASKI</sequence>